<sequence length="73" mass="7478">MDRVGRPETVNQDGDAQRLVVREVFEVVVANDDPDRGADAVVCPRLGASDVGGGEAVGDVGEVGGVGRDGVDE</sequence>
<reference evidence="1" key="1">
    <citation type="submission" date="2019-11" db="EMBL/GenBank/DDBJ databases">
        <title>Nori genome reveals adaptations in red seaweeds to the harsh intertidal environment.</title>
        <authorList>
            <person name="Wang D."/>
            <person name="Mao Y."/>
        </authorList>
    </citation>
    <scope>NUCLEOTIDE SEQUENCE</scope>
    <source>
        <tissue evidence="1">Gametophyte</tissue>
    </source>
</reference>
<proteinExistence type="predicted"/>
<organism evidence="1 2">
    <name type="scientific">Pyropia yezoensis</name>
    <name type="common">Susabi-nori</name>
    <name type="synonym">Porphyra yezoensis</name>
    <dbReference type="NCBI Taxonomy" id="2788"/>
    <lineage>
        <taxon>Eukaryota</taxon>
        <taxon>Rhodophyta</taxon>
        <taxon>Bangiophyceae</taxon>
        <taxon>Bangiales</taxon>
        <taxon>Bangiaceae</taxon>
        <taxon>Pyropia</taxon>
    </lineage>
</organism>
<keyword evidence="2" id="KW-1185">Reference proteome</keyword>
<accession>A0ACC3C5W1</accession>
<name>A0ACC3C5W1_PYRYE</name>
<protein>
    <submittedName>
        <fullName evidence="1">Uncharacterized protein</fullName>
    </submittedName>
</protein>
<comment type="caution">
    <text evidence="1">The sequence shown here is derived from an EMBL/GenBank/DDBJ whole genome shotgun (WGS) entry which is preliminary data.</text>
</comment>
<gene>
    <name evidence="1" type="ORF">I4F81_007847</name>
</gene>
<dbReference type="EMBL" id="CM020619">
    <property type="protein sequence ID" value="KAK1865314.1"/>
    <property type="molecule type" value="Genomic_DNA"/>
</dbReference>
<evidence type="ECO:0000313" key="2">
    <source>
        <dbReference type="Proteomes" id="UP000798662"/>
    </source>
</evidence>
<evidence type="ECO:0000313" key="1">
    <source>
        <dbReference type="EMBL" id="KAK1865314.1"/>
    </source>
</evidence>
<dbReference type="Proteomes" id="UP000798662">
    <property type="component" value="Chromosome 2"/>
</dbReference>